<sequence length="175" mass="18345">AEGPVWRGPRPGPTWEYTLFLAHEELSLTLAAEAPRGPSPSVLDSSAPRCAWSPPRLPAAPPGRLPGSTAPSSGAALLSGGPASVPAGRTPQPRSAARRSGLGSRRPPALSPAGSARRRPPPSWHSQKGVDSLCQEEVGSVLTRRATIAFPSIGYGSDQKGNHSRSNKFKKFVFL</sequence>
<dbReference type="Proteomes" id="UP001341281">
    <property type="component" value="Chromosome 09"/>
</dbReference>
<protein>
    <submittedName>
        <fullName evidence="2">Uncharacterized protein</fullName>
    </submittedName>
</protein>
<dbReference type="EMBL" id="CP144753">
    <property type="protein sequence ID" value="WVZ92053.1"/>
    <property type="molecule type" value="Genomic_DNA"/>
</dbReference>
<evidence type="ECO:0000256" key="1">
    <source>
        <dbReference type="SAM" id="MobiDB-lite"/>
    </source>
</evidence>
<dbReference type="AlphaFoldDB" id="A0AAQ3XAT5"/>
<feature type="compositionally biased region" description="Pro residues" evidence="1">
    <location>
        <begin position="55"/>
        <end position="64"/>
    </location>
</feature>
<accession>A0AAQ3XAT5</accession>
<organism evidence="2 3">
    <name type="scientific">Paspalum notatum var. saurae</name>
    <dbReference type="NCBI Taxonomy" id="547442"/>
    <lineage>
        <taxon>Eukaryota</taxon>
        <taxon>Viridiplantae</taxon>
        <taxon>Streptophyta</taxon>
        <taxon>Embryophyta</taxon>
        <taxon>Tracheophyta</taxon>
        <taxon>Spermatophyta</taxon>
        <taxon>Magnoliopsida</taxon>
        <taxon>Liliopsida</taxon>
        <taxon>Poales</taxon>
        <taxon>Poaceae</taxon>
        <taxon>PACMAD clade</taxon>
        <taxon>Panicoideae</taxon>
        <taxon>Andropogonodae</taxon>
        <taxon>Paspaleae</taxon>
        <taxon>Paspalinae</taxon>
        <taxon>Paspalum</taxon>
    </lineage>
</organism>
<feature type="compositionally biased region" description="Low complexity" evidence="1">
    <location>
        <begin position="93"/>
        <end position="115"/>
    </location>
</feature>
<feature type="non-terminal residue" evidence="2">
    <location>
        <position position="1"/>
    </location>
</feature>
<name>A0AAQ3XAT5_PASNO</name>
<keyword evidence="3" id="KW-1185">Reference proteome</keyword>
<evidence type="ECO:0000313" key="2">
    <source>
        <dbReference type="EMBL" id="WVZ92053.1"/>
    </source>
</evidence>
<proteinExistence type="predicted"/>
<gene>
    <name evidence="2" type="ORF">U9M48_038149</name>
</gene>
<evidence type="ECO:0000313" key="3">
    <source>
        <dbReference type="Proteomes" id="UP001341281"/>
    </source>
</evidence>
<reference evidence="2 3" key="1">
    <citation type="submission" date="2024-02" db="EMBL/GenBank/DDBJ databases">
        <title>High-quality chromosome-scale genome assembly of Pensacola bahiagrass (Paspalum notatum Flugge var. saurae).</title>
        <authorList>
            <person name="Vega J.M."/>
            <person name="Podio M."/>
            <person name="Orjuela J."/>
            <person name="Siena L.A."/>
            <person name="Pessino S.C."/>
            <person name="Combes M.C."/>
            <person name="Mariac C."/>
            <person name="Albertini E."/>
            <person name="Pupilli F."/>
            <person name="Ortiz J.P.A."/>
            <person name="Leblanc O."/>
        </authorList>
    </citation>
    <scope>NUCLEOTIDE SEQUENCE [LARGE SCALE GENOMIC DNA]</scope>
    <source>
        <strain evidence="2">R1</strain>
        <tissue evidence="2">Leaf</tissue>
    </source>
</reference>
<feature type="region of interest" description="Disordered" evidence="1">
    <location>
        <begin position="32"/>
        <end position="133"/>
    </location>
</feature>